<protein>
    <submittedName>
        <fullName evidence="1">Uncharacterized protein</fullName>
    </submittedName>
</protein>
<proteinExistence type="predicted"/>
<gene>
    <name evidence="1" type="ORF">GCM10009533_58870</name>
</gene>
<sequence>MSISAGPYRADTAHLPGKCNHYGESFDEWGEIHDEPNAWERIKTGEAIPVNAGADRARIARRVCFHCA</sequence>
<evidence type="ECO:0000313" key="2">
    <source>
        <dbReference type="Proteomes" id="UP001500729"/>
    </source>
</evidence>
<name>A0ABN1DUY3_SACER</name>
<keyword evidence="2" id="KW-1185">Reference proteome</keyword>
<evidence type="ECO:0000313" key="1">
    <source>
        <dbReference type="EMBL" id="GAA0552939.1"/>
    </source>
</evidence>
<comment type="caution">
    <text evidence="1">The sequence shown here is derived from an EMBL/GenBank/DDBJ whole genome shotgun (WGS) entry which is preliminary data.</text>
</comment>
<organism evidence="1 2">
    <name type="scientific">Saccharopolyspora erythraea</name>
    <name type="common">Streptomyces erythraeus</name>
    <dbReference type="NCBI Taxonomy" id="1836"/>
    <lineage>
        <taxon>Bacteria</taxon>
        <taxon>Bacillati</taxon>
        <taxon>Actinomycetota</taxon>
        <taxon>Actinomycetes</taxon>
        <taxon>Pseudonocardiales</taxon>
        <taxon>Pseudonocardiaceae</taxon>
        <taxon>Saccharopolyspora</taxon>
    </lineage>
</organism>
<dbReference type="Proteomes" id="UP001500729">
    <property type="component" value="Unassembled WGS sequence"/>
</dbReference>
<reference evidence="1 2" key="1">
    <citation type="journal article" date="2019" name="Int. J. Syst. Evol. Microbiol.">
        <title>The Global Catalogue of Microorganisms (GCM) 10K type strain sequencing project: providing services to taxonomists for standard genome sequencing and annotation.</title>
        <authorList>
            <consortium name="The Broad Institute Genomics Platform"/>
            <consortium name="The Broad Institute Genome Sequencing Center for Infectious Disease"/>
            <person name="Wu L."/>
            <person name="Ma J."/>
        </authorList>
    </citation>
    <scope>NUCLEOTIDE SEQUENCE [LARGE SCALE GENOMIC DNA]</scope>
    <source>
        <strain evidence="1 2">JCM 10303</strain>
    </source>
</reference>
<dbReference type="EMBL" id="BAAAGS010000058">
    <property type="protein sequence ID" value="GAA0552939.1"/>
    <property type="molecule type" value="Genomic_DNA"/>
</dbReference>
<accession>A0ABN1DUY3</accession>